<evidence type="ECO:0000256" key="5">
    <source>
        <dbReference type="ARBA" id="ARBA00023157"/>
    </source>
</evidence>
<accession>A0A7H9HUE6</accession>
<feature type="disulfide bond" evidence="6">
    <location>
        <begin position="38"/>
        <end position="54"/>
    </location>
</feature>
<gene>
    <name evidence="7" type="ORF">HG537_0F01190</name>
</gene>
<evidence type="ECO:0000256" key="1">
    <source>
        <dbReference type="ARBA" id="ARBA00004569"/>
    </source>
</evidence>
<comment type="subcellular location">
    <subcellularLocation>
        <location evidence="1">Mitochondrion intermembrane space</location>
    </subcellularLocation>
</comment>
<reference evidence="7 8" key="1">
    <citation type="submission" date="2020-06" db="EMBL/GenBank/DDBJ databases">
        <title>The yeast mating-type switching endonuclease HO is a domesticated member of an unorthodox homing genetic element family.</title>
        <authorList>
            <person name="Coughlan A.Y."/>
            <person name="Lombardi L."/>
            <person name="Braun-Galleani S."/>
            <person name="Martos A.R."/>
            <person name="Galeote V."/>
            <person name="Bigey F."/>
            <person name="Dequin S."/>
            <person name="Byrne K.P."/>
            <person name="Wolfe K.H."/>
        </authorList>
    </citation>
    <scope>NUCLEOTIDE SEQUENCE [LARGE SCALE GENOMIC DNA]</scope>
    <source>
        <strain evidence="7 8">CBS2947</strain>
    </source>
</reference>
<evidence type="ECO:0000256" key="2">
    <source>
        <dbReference type="ARBA" id="ARBA00009858"/>
    </source>
</evidence>
<dbReference type="PANTHER" id="PTHR15590">
    <property type="entry name" value="CX9C MOTIF-CONTAINING PROTEIN 4"/>
    <property type="match status" value="1"/>
</dbReference>
<dbReference type="PANTHER" id="PTHR15590:SF0">
    <property type="entry name" value="CX9C MOTIF-CONTAINING PROTEIN 4"/>
    <property type="match status" value="1"/>
</dbReference>
<dbReference type="Pfam" id="PF08991">
    <property type="entry name" value="CMC4"/>
    <property type="match status" value="1"/>
</dbReference>
<dbReference type="GO" id="GO:0005758">
    <property type="term" value="C:mitochondrial intermembrane space"/>
    <property type="evidence" value="ECO:0007669"/>
    <property type="project" value="UniProtKB-SubCell"/>
</dbReference>
<name>A0A7H9HUE6_9SACH</name>
<evidence type="ECO:0000313" key="7">
    <source>
        <dbReference type="EMBL" id="QLQ81358.1"/>
    </source>
</evidence>
<dbReference type="OrthoDB" id="13601at2759"/>
<evidence type="ECO:0000256" key="4">
    <source>
        <dbReference type="ARBA" id="ARBA00023128"/>
    </source>
</evidence>
<evidence type="ECO:0000256" key="3">
    <source>
        <dbReference type="ARBA" id="ARBA00019406"/>
    </source>
</evidence>
<organism evidence="7 8">
    <name type="scientific">Torulaspora globosa</name>
    <dbReference type="NCBI Taxonomy" id="48254"/>
    <lineage>
        <taxon>Eukaryota</taxon>
        <taxon>Fungi</taxon>
        <taxon>Dikarya</taxon>
        <taxon>Ascomycota</taxon>
        <taxon>Saccharomycotina</taxon>
        <taxon>Saccharomycetes</taxon>
        <taxon>Saccharomycetales</taxon>
        <taxon>Saccharomycetaceae</taxon>
        <taxon>Torulaspora</taxon>
    </lineage>
</organism>
<dbReference type="Gene3D" id="1.10.287.1130">
    <property type="entry name" value="CytochromE C oxidase copper chaperone"/>
    <property type="match status" value="1"/>
</dbReference>
<evidence type="ECO:0000313" key="8">
    <source>
        <dbReference type="Proteomes" id="UP000510647"/>
    </source>
</evidence>
<keyword evidence="5 6" id="KW-1015">Disulfide bond</keyword>
<evidence type="ECO:0000256" key="6">
    <source>
        <dbReference type="PIRSR" id="PIRSR627179-50"/>
    </source>
</evidence>
<dbReference type="InterPro" id="IPR009069">
    <property type="entry name" value="Cys_alpha_HP_mot_SF"/>
</dbReference>
<feature type="disulfide bond" evidence="6">
    <location>
        <begin position="16"/>
        <end position="27"/>
    </location>
</feature>
<sequence length="68" mass="7961">MSLEGCQAEACAIQNCLLRNDYDESKCRTVVQELYRCCQRFYEQQGTAARSRCCPLPHVLRDKMRQDK</sequence>
<keyword evidence="4" id="KW-0496">Mitochondrion</keyword>
<dbReference type="Proteomes" id="UP000510647">
    <property type="component" value="Chromosome 6"/>
</dbReference>
<proteinExistence type="inferred from homology"/>
<feature type="disulfide bond" evidence="6">
    <location>
        <begin position="6"/>
        <end position="37"/>
    </location>
</feature>
<dbReference type="SUPFAM" id="SSF47072">
    <property type="entry name" value="Cysteine alpha-hairpin motif"/>
    <property type="match status" value="1"/>
</dbReference>
<protein>
    <recommendedName>
        <fullName evidence="3">Cx9C motif-containing protein 4, mitochondrial</fullName>
    </recommendedName>
</protein>
<keyword evidence="8" id="KW-1185">Reference proteome</keyword>
<dbReference type="EMBL" id="CP059272">
    <property type="protein sequence ID" value="QLQ81358.1"/>
    <property type="molecule type" value="Genomic_DNA"/>
</dbReference>
<dbReference type="InterPro" id="IPR027179">
    <property type="entry name" value="CMC4"/>
</dbReference>
<comment type="similarity">
    <text evidence="2">Belongs to the CMC4 family.</text>
</comment>
<dbReference type="AlphaFoldDB" id="A0A7H9HUE6"/>
<dbReference type="PROSITE" id="PS51808">
    <property type="entry name" value="CHCH"/>
    <property type="match status" value="1"/>
</dbReference>